<evidence type="ECO:0000313" key="4">
    <source>
        <dbReference type="EMBL" id="MEQ1409485.1"/>
    </source>
</evidence>
<organism evidence="4 5">
    <name type="scientific">Neorhizobium phenanthreniclasticum</name>
    <dbReference type="NCBI Taxonomy" id="3157917"/>
    <lineage>
        <taxon>Bacteria</taxon>
        <taxon>Pseudomonadati</taxon>
        <taxon>Pseudomonadota</taxon>
        <taxon>Alphaproteobacteria</taxon>
        <taxon>Hyphomicrobiales</taxon>
        <taxon>Rhizobiaceae</taxon>
        <taxon>Rhizobium/Agrobacterium group</taxon>
        <taxon>Neorhizobium</taxon>
    </lineage>
</organism>
<dbReference type="RefSeq" id="WP_227705446.1">
    <property type="nucleotide sequence ID" value="NZ_JBEAAL010000045.1"/>
</dbReference>
<dbReference type="InterPro" id="IPR036291">
    <property type="entry name" value="NAD(P)-bd_dom_sf"/>
</dbReference>
<evidence type="ECO:0000256" key="2">
    <source>
        <dbReference type="ARBA" id="ARBA00007637"/>
    </source>
</evidence>
<comment type="caution">
    <text evidence="4">The sequence shown here is derived from an EMBL/GenBank/DDBJ whole genome shotgun (WGS) entry which is preliminary data.</text>
</comment>
<dbReference type="InterPro" id="IPR001509">
    <property type="entry name" value="Epimerase_deHydtase"/>
</dbReference>
<dbReference type="Pfam" id="PF01370">
    <property type="entry name" value="Epimerase"/>
    <property type="match status" value="1"/>
</dbReference>
<dbReference type="Gene3D" id="3.40.50.720">
    <property type="entry name" value="NAD(P)-binding Rossmann-like Domain"/>
    <property type="match status" value="1"/>
</dbReference>
<comment type="pathway">
    <text evidence="1">Bacterial outer membrane biogenesis; LPS O-antigen biosynthesis.</text>
</comment>
<evidence type="ECO:0000256" key="1">
    <source>
        <dbReference type="ARBA" id="ARBA00005125"/>
    </source>
</evidence>
<keyword evidence="5" id="KW-1185">Reference proteome</keyword>
<comment type="similarity">
    <text evidence="2">Belongs to the NAD(P)-dependent epimerase/dehydratase family.</text>
</comment>
<evidence type="ECO:0000259" key="3">
    <source>
        <dbReference type="Pfam" id="PF01370"/>
    </source>
</evidence>
<gene>
    <name evidence="4" type="ORF">ABK249_31770</name>
</gene>
<evidence type="ECO:0000313" key="5">
    <source>
        <dbReference type="Proteomes" id="UP001496627"/>
    </source>
</evidence>
<name>A0ABV0MC99_9HYPH</name>
<accession>A0ABV0MC99</accession>
<feature type="domain" description="NAD-dependent epimerase/dehydratase" evidence="3">
    <location>
        <begin position="3"/>
        <end position="244"/>
    </location>
</feature>
<protein>
    <submittedName>
        <fullName evidence="4">NAD(P)-dependent oxidoreductase</fullName>
    </submittedName>
</protein>
<reference evidence="4 5" key="1">
    <citation type="submission" date="2024-05" db="EMBL/GenBank/DDBJ databases">
        <title>Neorhizobium sp. Rsf11, a plant growth promoting and heavy metal resistant PAH-degrader.</title>
        <authorList>
            <person name="Golubev S.N."/>
            <person name="Muratova A.Y."/>
            <person name="Markelova M.I."/>
        </authorList>
    </citation>
    <scope>NUCLEOTIDE SEQUENCE [LARGE SCALE GENOMIC DNA]</scope>
    <source>
        <strain evidence="4 5">Rsf11</strain>
    </source>
</reference>
<dbReference type="Proteomes" id="UP001496627">
    <property type="component" value="Unassembled WGS sequence"/>
</dbReference>
<sequence length="322" mass="34336">MRIVITGGTGFVGLAVTEALKQANLEVVLFGRGAVPARFSAQFGSIPFVVGDVTVPADLERLFSSVETQAVIHLAAVTPDRDAEMGDPAAVIAVNVAGTANLMRSIVRLSPRPRLILASSVAVYGETAPEKGAYREGEFIPSPTSLYGISKLAAEATAIRLAKLYEIDLAIIRLGPVYGPWEYKTGLRPILSPHAQVVDLWQQGENVVLPRSLKGDWLYSRDAGAGIAAILGAKALNHTVYNLGGGVISSVADWCEELQAFPGHRGWKIAGEGDTPNLKFGLAADRSPLDIERFVADTGFRPTLSGREAAEDYVRWLSSVNG</sequence>
<dbReference type="SUPFAM" id="SSF51735">
    <property type="entry name" value="NAD(P)-binding Rossmann-fold domains"/>
    <property type="match status" value="1"/>
</dbReference>
<dbReference type="PANTHER" id="PTHR43000">
    <property type="entry name" value="DTDP-D-GLUCOSE 4,6-DEHYDRATASE-RELATED"/>
    <property type="match status" value="1"/>
</dbReference>
<dbReference type="EMBL" id="JBEAAL010000045">
    <property type="protein sequence ID" value="MEQ1409485.1"/>
    <property type="molecule type" value="Genomic_DNA"/>
</dbReference>
<proteinExistence type="inferred from homology"/>